<comment type="catalytic activity">
    <reaction evidence="9">
        <text>DNA(n) + a 2'-deoxyribonucleoside 5'-triphosphate = DNA(n+1) + diphosphate</text>
        <dbReference type="Rhea" id="RHEA:22508"/>
        <dbReference type="Rhea" id="RHEA-COMP:17339"/>
        <dbReference type="Rhea" id="RHEA-COMP:17340"/>
        <dbReference type="ChEBI" id="CHEBI:33019"/>
        <dbReference type="ChEBI" id="CHEBI:61560"/>
        <dbReference type="ChEBI" id="CHEBI:173112"/>
        <dbReference type="EC" id="2.7.7.49"/>
    </reaction>
</comment>
<evidence type="ECO:0000256" key="5">
    <source>
        <dbReference type="ARBA" id="ARBA00022842"/>
    </source>
</evidence>
<organism evidence="11 12">
    <name type="scientific">Paenactinomyces guangxiensis</name>
    <dbReference type="NCBI Taxonomy" id="1490290"/>
    <lineage>
        <taxon>Bacteria</taxon>
        <taxon>Bacillati</taxon>
        <taxon>Bacillota</taxon>
        <taxon>Bacilli</taxon>
        <taxon>Bacillales</taxon>
        <taxon>Thermoactinomycetaceae</taxon>
        <taxon>Paenactinomyces</taxon>
    </lineage>
</organism>
<proteinExistence type="inferred from homology"/>
<keyword evidence="4" id="KW-0479">Metal-binding</keyword>
<comment type="similarity">
    <text evidence="8">Belongs to the bacterial reverse transcriptase family.</text>
</comment>
<dbReference type="SUPFAM" id="SSF56672">
    <property type="entry name" value="DNA/RNA polymerases"/>
    <property type="match status" value="1"/>
</dbReference>
<gene>
    <name evidence="11" type="primary">ltrA</name>
    <name evidence="11" type="ORF">H1191_12800</name>
</gene>
<dbReference type="Proteomes" id="UP000535491">
    <property type="component" value="Unassembled WGS sequence"/>
</dbReference>
<dbReference type="NCBIfam" id="TIGR04416">
    <property type="entry name" value="group_II_RT_mat"/>
    <property type="match status" value="1"/>
</dbReference>
<evidence type="ECO:0000256" key="7">
    <source>
        <dbReference type="ARBA" id="ARBA00023118"/>
    </source>
</evidence>
<evidence type="ECO:0000256" key="6">
    <source>
        <dbReference type="ARBA" id="ARBA00022918"/>
    </source>
</evidence>
<dbReference type="InterPro" id="IPR043128">
    <property type="entry name" value="Rev_trsase/Diguanyl_cyclase"/>
</dbReference>
<dbReference type="InterPro" id="IPR043502">
    <property type="entry name" value="DNA/RNA_pol_sf"/>
</dbReference>
<dbReference type="PRINTS" id="PR00866">
    <property type="entry name" value="RNADNAPOLMS"/>
</dbReference>
<evidence type="ECO:0000313" key="11">
    <source>
        <dbReference type="EMBL" id="MBA4495185.1"/>
    </source>
</evidence>
<dbReference type="InterPro" id="IPR030931">
    <property type="entry name" value="Group_II_RT_mat"/>
</dbReference>
<protein>
    <recommendedName>
        <fullName evidence="1">RNA-directed DNA polymerase</fullName>
        <ecNumber evidence="1">2.7.7.49</ecNumber>
    </recommendedName>
</protein>
<evidence type="ECO:0000256" key="8">
    <source>
        <dbReference type="ARBA" id="ARBA00034120"/>
    </source>
</evidence>
<evidence type="ECO:0000256" key="4">
    <source>
        <dbReference type="ARBA" id="ARBA00022723"/>
    </source>
</evidence>
<evidence type="ECO:0000256" key="3">
    <source>
        <dbReference type="ARBA" id="ARBA00022695"/>
    </source>
</evidence>
<dbReference type="Pfam" id="PF00078">
    <property type="entry name" value="RVT_1"/>
    <property type="match status" value="1"/>
</dbReference>
<keyword evidence="5" id="KW-0460">Magnesium</keyword>
<reference evidence="11 12" key="1">
    <citation type="submission" date="2020-07" db="EMBL/GenBank/DDBJ databases">
        <authorList>
            <person name="Feng H."/>
        </authorList>
    </citation>
    <scope>NUCLEOTIDE SEQUENCE [LARGE SCALE GENOMIC DNA]</scope>
    <source>
        <strain evidence="12">s-10</strain>
    </source>
</reference>
<dbReference type="GO" id="GO:0003723">
    <property type="term" value="F:RNA binding"/>
    <property type="evidence" value="ECO:0007669"/>
    <property type="project" value="InterPro"/>
</dbReference>
<dbReference type="InterPro" id="IPR000477">
    <property type="entry name" value="RT_dom"/>
</dbReference>
<dbReference type="GO" id="GO:0046872">
    <property type="term" value="F:metal ion binding"/>
    <property type="evidence" value="ECO:0007669"/>
    <property type="project" value="UniProtKB-KW"/>
</dbReference>
<evidence type="ECO:0000313" key="12">
    <source>
        <dbReference type="Proteomes" id="UP000535491"/>
    </source>
</evidence>
<dbReference type="CDD" id="cd01651">
    <property type="entry name" value="RT_G2_intron"/>
    <property type="match status" value="1"/>
</dbReference>
<dbReference type="Pfam" id="PF08388">
    <property type="entry name" value="GIIM"/>
    <property type="match status" value="1"/>
</dbReference>
<dbReference type="EC" id="2.7.7.49" evidence="1"/>
<sequence length="415" mass="49288">MNKAKPFQISKKEVWEAYKQVKENRGAAGVDGQSIEEFERDLRNNLYKLWNRMSSGSYFPPPVRRVNIPKSDGGIRPLGIPTVMDRIAQTVVKRHLEPELEVHFHPDSYGYRPKKSAIEAVGVARKRCWQYNWVLDLDIKGFFDNIDHVLLMKAVHKHTDCKWVILYIERWLKAPVQEADGILVKREKGTPQGGVISPLLANLFLHYTFDRWMQIHQPNIPFERYADDVICHCKSEEQAQKLLTQLKQRFAECGLDLHPQKTKVVYCKDDDRKGNYPNETFDFLGFTFRPRLSKNRWGKCFINFTPAISNKAARKIRQTMRSWRLQLRSDKSLDDLACMLNPVIQGWMNYYSSYYKSAFYPTLHYLDRIIVRWAIRKFKRLKGRRQRARQWLRRISEKEPYLFTHWRFLKVTAER</sequence>
<dbReference type="InterPro" id="IPR051083">
    <property type="entry name" value="GrpII_Intron_Splice-Mob/Def"/>
</dbReference>
<dbReference type="PROSITE" id="PS50878">
    <property type="entry name" value="RT_POL"/>
    <property type="match status" value="1"/>
</dbReference>
<dbReference type="AlphaFoldDB" id="A0A7W2A904"/>
<keyword evidence="12" id="KW-1185">Reference proteome</keyword>
<dbReference type="EMBL" id="JACEIQ010000012">
    <property type="protein sequence ID" value="MBA4495185.1"/>
    <property type="molecule type" value="Genomic_DNA"/>
</dbReference>
<feature type="domain" description="Reverse transcriptase" evidence="10">
    <location>
        <begin position="49"/>
        <end position="288"/>
    </location>
</feature>
<comment type="caution">
    <text evidence="11">The sequence shown here is derived from an EMBL/GenBank/DDBJ whole genome shotgun (WGS) entry which is preliminary data.</text>
</comment>
<keyword evidence="6 11" id="KW-0695">RNA-directed DNA polymerase</keyword>
<evidence type="ECO:0000259" key="10">
    <source>
        <dbReference type="PROSITE" id="PS50878"/>
    </source>
</evidence>
<dbReference type="PANTHER" id="PTHR34047">
    <property type="entry name" value="NUCLEAR INTRON MATURASE 1, MITOCHONDRIAL-RELATED"/>
    <property type="match status" value="1"/>
</dbReference>
<dbReference type="InterPro" id="IPR013597">
    <property type="entry name" value="Mat_intron_G2"/>
</dbReference>
<evidence type="ECO:0000256" key="1">
    <source>
        <dbReference type="ARBA" id="ARBA00012493"/>
    </source>
</evidence>
<evidence type="ECO:0000256" key="2">
    <source>
        <dbReference type="ARBA" id="ARBA00022679"/>
    </source>
</evidence>
<dbReference type="GO" id="GO:0003964">
    <property type="term" value="F:RNA-directed DNA polymerase activity"/>
    <property type="evidence" value="ECO:0007669"/>
    <property type="project" value="UniProtKB-KW"/>
</dbReference>
<evidence type="ECO:0000256" key="9">
    <source>
        <dbReference type="ARBA" id="ARBA00048173"/>
    </source>
</evidence>
<dbReference type="Gene3D" id="3.30.70.270">
    <property type="match status" value="1"/>
</dbReference>
<keyword evidence="7" id="KW-0051">Antiviral defense</keyword>
<accession>A0A7W2A904</accession>
<dbReference type="GO" id="GO:0051607">
    <property type="term" value="P:defense response to virus"/>
    <property type="evidence" value="ECO:0007669"/>
    <property type="project" value="UniProtKB-KW"/>
</dbReference>
<dbReference type="RefSeq" id="WP_181752423.1">
    <property type="nucleotide sequence ID" value="NZ_JACEIQ010000012.1"/>
</dbReference>
<dbReference type="PANTHER" id="PTHR34047:SF3">
    <property type="entry name" value="BLR2052 PROTEIN"/>
    <property type="match status" value="1"/>
</dbReference>
<name>A0A7W2A904_9BACL</name>
<keyword evidence="2 11" id="KW-0808">Transferase</keyword>
<keyword evidence="3 11" id="KW-0548">Nucleotidyltransferase</keyword>
<dbReference type="InterPro" id="IPR000123">
    <property type="entry name" value="Reverse_transcriptase_msDNA"/>
</dbReference>